<feature type="domain" description="ABC transporter" evidence="3">
    <location>
        <begin position="6"/>
        <end position="238"/>
    </location>
</feature>
<dbReference type="PROSITE" id="PS00211">
    <property type="entry name" value="ABC_TRANSPORTER_1"/>
    <property type="match status" value="1"/>
</dbReference>
<dbReference type="PANTHER" id="PTHR43394">
    <property type="entry name" value="ATP-DEPENDENT PERMEASE MDL1, MITOCHONDRIAL"/>
    <property type="match status" value="1"/>
</dbReference>
<dbReference type="InterPro" id="IPR017871">
    <property type="entry name" value="ABC_transporter-like_CS"/>
</dbReference>
<name>A0AAV5TK50_9BILA</name>
<accession>A0AAV5TK50</accession>
<sequence>KLRGDVIFESVRFKYAARDGEVLKGLSIAAECGQYIALAGHSGCGKSTTASLLTKLYSCTEGKITIDGVNIEAIDTRTLRRAIGVVSQEPSLFNGTIRENVVLGRKLTGSETEEQRLNKALKIAHAQDFVAKLEKDGGISLSGGQKQRIAIARAIFMNPAILILDEATSALDVQSESAVQEALNDARSGRTTIVIAHRLSTLKTADVIYVLDRGVVAEHGSHETLLTKGGIYSRMVERQRLVSDEPT</sequence>
<dbReference type="Proteomes" id="UP001432027">
    <property type="component" value="Unassembled WGS sequence"/>
</dbReference>
<dbReference type="GO" id="GO:0016887">
    <property type="term" value="F:ATP hydrolysis activity"/>
    <property type="evidence" value="ECO:0007669"/>
    <property type="project" value="InterPro"/>
</dbReference>
<dbReference type="FunFam" id="3.40.50.300:FF:001797">
    <property type="entry name" value="ABC transporter, putative"/>
    <property type="match status" value="1"/>
</dbReference>
<dbReference type="AlphaFoldDB" id="A0AAV5TK50"/>
<evidence type="ECO:0000256" key="1">
    <source>
        <dbReference type="ARBA" id="ARBA00022741"/>
    </source>
</evidence>
<dbReference type="SMART" id="SM00382">
    <property type="entry name" value="AAA"/>
    <property type="match status" value="1"/>
</dbReference>
<dbReference type="SUPFAM" id="SSF52540">
    <property type="entry name" value="P-loop containing nucleoside triphosphate hydrolases"/>
    <property type="match status" value="1"/>
</dbReference>
<dbReference type="InterPro" id="IPR039421">
    <property type="entry name" value="Type_1_exporter"/>
</dbReference>
<comment type="caution">
    <text evidence="4">The sequence shown here is derived from an EMBL/GenBank/DDBJ whole genome shotgun (WGS) entry which is preliminary data.</text>
</comment>
<gene>
    <name evidence="4" type="ORF">PENTCL1PPCAC_16876</name>
</gene>
<dbReference type="GO" id="GO:0005524">
    <property type="term" value="F:ATP binding"/>
    <property type="evidence" value="ECO:0007669"/>
    <property type="project" value="UniProtKB-KW"/>
</dbReference>
<dbReference type="InterPro" id="IPR027417">
    <property type="entry name" value="P-loop_NTPase"/>
</dbReference>
<dbReference type="GO" id="GO:0090374">
    <property type="term" value="P:oligopeptide export from mitochondrion"/>
    <property type="evidence" value="ECO:0007669"/>
    <property type="project" value="TreeGrafter"/>
</dbReference>
<dbReference type="GO" id="GO:0015421">
    <property type="term" value="F:ABC-type oligopeptide transporter activity"/>
    <property type="evidence" value="ECO:0007669"/>
    <property type="project" value="TreeGrafter"/>
</dbReference>
<protein>
    <recommendedName>
        <fullName evidence="3">ABC transporter domain-containing protein</fullName>
    </recommendedName>
</protein>
<dbReference type="Pfam" id="PF00005">
    <property type="entry name" value="ABC_tran"/>
    <property type="match status" value="1"/>
</dbReference>
<evidence type="ECO:0000313" key="5">
    <source>
        <dbReference type="Proteomes" id="UP001432027"/>
    </source>
</evidence>
<dbReference type="InterPro" id="IPR003439">
    <property type="entry name" value="ABC_transporter-like_ATP-bd"/>
</dbReference>
<evidence type="ECO:0000256" key="2">
    <source>
        <dbReference type="ARBA" id="ARBA00022840"/>
    </source>
</evidence>
<dbReference type="GO" id="GO:0005743">
    <property type="term" value="C:mitochondrial inner membrane"/>
    <property type="evidence" value="ECO:0007669"/>
    <property type="project" value="TreeGrafter"/>
</dbReference>
<keyword evidence="2" id="KW-0067">ATP-binding</keyword>
<organism evidence="4 5">
    <name type="scientific">Pristionchus entomophagus</name>
    <dbReference type="NCBI Taxonomy" id="358040"/>
    <lineage>
        <taxon>Eukaryota</taxon>
        <taxon>Metazoa</taxon>
        <taxon>Ecdysozoa</taxon>
        <taxon>Nematoda</taxon>
        <taxon>Chromadorea</taxon>
        <taxon>Rhabditida</taxon>
        <taxon>Rhabditina</taxon>
        <taxon>Diplogasteromorpha</taxon>
        <taxon>Diplogasteroidea</taxon>
        <taxon>Neodiplogasteridae</taxon>
        <taxon>Pristionchus</taxon>
    </lineage>
</organism>
<dbReference type="Gene3D" id="3.40.50.300">
    <property type="entry name" value="P-loop containing nucleotide triphosphate hydrolases"/>
    <property type="match status" value="1"/>
</dbReference>
<keyword evidence="5" id="KW-1185">Reference proteome</keyword>
<dbReference type="InterPro" id="IPR003593">
    <property type="entry name" value="AAA+_ATPase"/>
</dbReference>
<dbReference type="PROSITE" id="PS50893">
    <property type="entry name" value="ABC_TRANSPORTER_2"/>
    <property type="match status" value="1"/>
</dbReference>
<proteinExistence type="predicted"/>
<reference evidence="4" key="1">
    <citation type="submission" date="2023-10" db="EMBL/GenBank/DDBJ databases">
        <title>Genome assembly of Pristionchus species.</title>
        <authorList>
            <person name="Yoshida K."/>
            <person name="Sommer R.J."/>
        </authorList>
    </citation>
    <scope>NUCLEOTIDE SEQUENCE</scope>
    <source>
        <strain evidence="4">RS0144</strain>
    </source>
</reference>
<dbReference type="EMBL" id="BTSX01000004">
    <property type="protein sequence ID" value="GMS94701.1"/>
    <property type="molecule type" value="Genomic_DNA"/>
</dbReference>
<evidence type="ECO:0000313" key="4">
    <source>
        <dbReference type="EMBL" id="GMS94701.1"/>
    </source>
</evidence>
<dbReference type="PANTHER" id="PTHR43394:SF1">
    <property type="entry name" value="ATP-BINDING CASSETTE SUB-FAMILY B MEMBER 10, MITOCHONDRIAL"/>
    <property type="match status" value="1"/>
</dbReference>
<keyword evidence="1" id="KW-0547">Nucleotide-binding</keyword>
<feature type="non-terminal residue" evidence="4">
    <location>
        <position position="247"/>
    </location>
</feature>
<feature type="non-terminal residue" evidence="4">
    <location>
        <position position="1"/>
    </location>
</feature>
<evidence type="ECO:0000259" key="3">
    <source>
        <dbReference type="PROSITE" id="PS50893"/>
    </source>
</evidence>